<dbReference type="PANTHER" id="PTHR35579">
    <property type="entry name" value="CRISPR SYSTEM CMS ENDORIBONUCLEASE CSM3"/>
    <property type="match status" value="1"/>
</dbReference>
<evidence type="ECO:0000313" key="4">
    <source>
        <dbReference type="Proteomes" id="UP000680679"/>
    </source>
</evidence>
<dbReference type="EMBL" id="AP024563">
    <property type="protein sequence ID" value="BCU08292.1"/>
    <property type="molecule type" value="Genomic_DNA"/>
</dbReference>
<accession>A0ABN6GEI1</accession>
<evidence type="ECO:0000313" key="3">
    <source>
        <dbReference type="EMBL" id="BCU08292.1"/>
    </source>
</evidence>
<protein>
    <recommendedName>
        <fullName evidence="2">CRISPR type III-associated protein domain-containing protein</fullName>
    </recommendedName>
</protein>
<dbReference type="InterPro" id="IPR005537">
    <property type="entry name" value="RAMP_III_fam"/>
</dbReference>
<reference evidence="3 4" key="1">
    <citation type="submission" date="2021-04" db="EMBL/GenBank/DDBJ databases">
        <title>Complete genome sequencing of Allochromatium tepidum strain NZ.</title>
        <authorList>
            <person name="Tsukatani Y."/>
            <person name="Mori H."/>
        </authorList>
    </citation>
    <scope>NUCLEOTIDE SEQUENCE [LARGE SCALE GENOMIC DNA]</scope>
    <source>
        <strain evidence="3 4">NZ</strain>
    </source>
</reference>
<proteinExistence type="predicted"/>
<gene>
    <name evidence="3" type="ORF">Atep_29690</name>
</gene>
<name>A0ABN6GEI1_9GAMM</name>
<dbReference type="Pfam" id="PF03787">
    <property type="entry name" value="RAMPs"/>
    <property type="match status" value="2"/>
</dbReference>
<evidence type="ECO:0000259" key="2">
    <source>
        <dbReference type="Pfam" id="PF03787"/>
    </source>
</evidence>
<dbReference type="PANTHER" id="PTHR35579:SF6">
    <property type="entry name" value="DUF324 DOMAIN-CONTAINING PROTEIN"/>
    <property type="match status" value="1"/>
</dbReference>
<feature type="domain" description="CRISPR type III-associated protein" evidence="2">
    <location>
        <begin position="300"/>
        <end position="437"/>
    </location>
</feature>
<dbReference type="RefSeq" id="WP_213379336.1">
    <property type="nucleotide sequence ID" value="NZ_AP024563.1"/>
</dbReference>
<feature type="domain" description="CRISPR type III-associated protein" evidence="2">
    <location>
        <begin position="31"/>
        <end position="174"/>
    </location>
</feature>
<sequence>MSQPYRTLFMGTLVQDSFLSVGGRDDPTASVDSPFCLDGSNRPTLRGSGLAGALVATLRRMRRDEPEPVPKTISGSVDGRQPSVWRCFNSHPRAETRPVVRQHVAIDPRTGAAATGMLFDVETLPPGIRWPFLLEVDTSRDAQAADLARQVLGHWAAGRCLLGREVARGLGWLRLENGREYVLTSEHLEQWPCACDANDYPGYIAAQFQALARPIKPAATPLPDWCEISGTLTAGDYRPAWHGDGESVWGLDSLSIGGHAGDELIAHWNDRFMAPDGLAEEARDSLFDPDFTVVTCVREGDDQRLPYIPGSSLRGPLRHALARRRRTRGEGTEDVDTLFGTTQQSAKLLIQDAFPDPDAELRLAWFQHHAEDEFTASTYGSGKFDRVAVMQGRFRWRMVLEGARPEQRQALRELLALAEHGQIGIGGGQWRGHGWLRWQIDRFDGEEDGV</sequence>
<organism evidence="3 4">
    <name type="scientific">Allochromatium tepidum</name>
    <dbReference type="NCBI Taxonomy" id="553982"/>
    <lineage>
        <taxon>Bacteria</taxon>
        <taxon>Pseudomonadati</taxon>
        <taxon>Pseudomonadota</taxon>
        <taxon>Gammaproteobacteria</taxon>
        <taxon>Chromatiales</taxon>
        <taxon>Chromatiaceae</taxon>
        <taxon>Allochromatium</taxon>
    </lineage>
</organism>
<keyword evidence="4" id="KW-1185">Reference proteome</keyword>
<dbReference type="Proteomes" id="UP000680679">
    <property type="component" value="Chromosome"/>
</dbReference>
<evidence type="ECO:0000256" key="1">
    <source>
        <dbReference type="ARBA" id="ARBA00023118"/>
    </source>
</evidence>
<dbReference type="InterPro" id="IPR052216">
    <property type="entry name" value="CRISPR_Csm3_endoribonuclease"/>
</dbReference>
<keyword evidence="1" id="KW-0051">Antiviral defense</keyword>